<organism evidence="1 2">
    <name type="scientific">Dendrothele bispora (strain CBS 962.96)</name>
    <dbReference type="NCBI Taxonomy" id="1314807"/>
    <lineage>
        <taxon>Eukaryota</taxon>
        <taxon>Fungi</taxon>
        <taxon>Dikarya</taxon>
        <taxon>Basidiomycota</taxon>
        <taxon>Agaricomycotina</taxon>
        <taxon>Agaricomycetes</taxon>
        <taxon>Agaricomycetidae</taxon>
        <taxon>Agaricales</taxon>
        <taxon>Agaricales incertae sedis</taxon>
        <taxon>Dendrothele</taxon>
    </lineage>
</organism>
<proteinExistence type="predicted"/>
<evidence type="ECO:0000313" key="2">
    <source>
        <dbReference type="Proteomes" id="UP000297245"/>
    </source>
</evidence>
<dbReference type="Proteomes" id="UP000297245">
    <property type="component" value="Unassembled WGS sequence"/>
</dbReference>
<name>A0A4S8LAC4_DENBC</name>
<sequence length="343" mass="39459">MTGVHGIPPKEGIQLYTARIDPHLTFGCEIAIDVDEALVSKLEAVQHSFLRRLLGLNSHSMLVILFTETGLVLIRYRRLQLALSYLKYAASCSKDHLAFAAFSHCCSLHRKGASSLIGDIIFALARLPIPVNCTLADCSVPERIDDMSAKVLQSWESSAMMFIQGSVRCHLLRNRIRVDPKGLVSPKALITFRNYLTLIPTPKHRRAFVRFITSGHRLGVELLRHTDRRYRPPVPREWRKCRFGCEEIKDEFHATLRCQAHPPLRIQRSLFLRHILSLVPDHKVWETRTDHDDFLRLVLFDERIITLVAKFIYEVESIFDSHRVWVPPPRLYIQIHSSSNTGM</sequence>
<evidence type="ECO:0000313" key="1">
    <source>
        <dbReference type="EMBL" id="THU85752.1"/>
    </source>
</evidence>
<keyword evidence="2" id="KW-1185">Reference proteome</keyword>
<dbReference type="AlphaFoldDB" id="A0A4S8LAC4"/>
<evidence type="ECO:0008006" key="3">
    <source>
        <dbReference type="Google" id="ProtNLM"/>
    </source>
</evidence>
<accession>A0A4S8LAC4</accession>
<dbReference type="PROSITE" id="PS50096">
    <property type="entry name" value="IQ"/>
    <property type="match status" value="1"/>
</dbReference>
<reference evidence="1 2" key="1">
    <citation type="journal article" date="2019" name="Nat. Ecol. Evol.">
        <title>Megaphylogeny resolves global patterns of mushroom evolution.</title>
        <authorList>
            <person name="Varga T."/>
            <person name="Krizsan K."/>
            <person name="Foldi C."/>
            <person name="Dima B."/>
            <person name="Sanchez-Garcia M."/>
            <person name="Sanchez-Ramirez S."/>
            <person name="Szollosi G.J."/>
            <person name="Szarkandi J.G."/>
            <person name="Papp V."/>
            <person name="Albert L."/>
            <person name="Andreopoulos W."/>
            <person name="Angelini C."/>
            <person name="Antonin V."/>
            <person name="Barry K.W."/>
            <person name="Bougher N.L."/>
            <person name="Buchanan P."/>
            <person name="Buyck B."/>
            <person name="Bense V."/>
            <person name="Catcheside P."/>
            <person name="Chovatia M."/>
            <person name="Cooper J."/>
            <person name="Damon W."/>
            <person name="Desjardin D."/>
            <person name="Finy P."/>
            <person name="Geml J."/>
            <person name="Haridas S."/>
            <person name="Hughes K."/>
            <person name="Justo A."/>
            <person name="Karasinski D."/>
            <person name="Kautmanova I."/>
            <person name="Kiss B."/>
            <person name="Kocsube S."/>
            <person name="Kotiranta H."/>
            <person name="LaButti K.M."/>
            <person name="Lechner B.E."/>
            <person name="Liimatainen K."/>
            <person name="Lipzen A."/>
            <person name="Lukacs Z."/>
            <person name="Mihaltcheva S."/>
            <person name="Morgado L.N."/>
            <person name="Niskanen T."/>
            <person name="Noordeloos M.E."/>
            <person name="Ohm R.A."/>
            <person name="Ortiz-Santana B."/>
            <person name="Ovrebo C."/>
            <person name="Racz N."/>
            <person name="Riley R."/>
            <person name="Savchenko A."/>
            <person name="Shiryaev A."/>
            <person name="Soop K."/>
            <person name="Spirin V."/>
            <person name="Szebenyi C."/>
            <person name="Tomsovsky M."/>
            <person name="Tulloss R.E."/>
            <person name="Uehling J."/>
            <person name="Grigoriev I.V."/>
            <person name="Vagvolgyi C."/>
            <person name="Papp T."/>
            <person name="Martin F.M."/>
            <person name="Miettinen O."/>
            <person name="Hibbett D.S."/>
            <person name="Nagy L.G."/>
        </authorList>
    </citation>
    <scope>NUCLEOTIDE SEQUENCE [LARGE SCALE GENOMIC DNA]</scope>
    <source>
        <strain evidence="1 2">CBS 962.96</strain>
    </source>
</reference>
<gene>
    <name evidence="1" type="ORF">K435DRAFT_783185</name>
</gene>
<dbReference type="OrthoDB" id="2940102at2759"/>
<protein>
    <recommendedName>
        <fullName evidence="3">Reverse transcriptase zinc-binding domain-containing protein</fullName>
    </recommendedName>
</protein>
<dbReference type="EMBL" id="ML179532">
    <property type="protein sequence ID" value="THU85752.1"/>
    <property type="molecule type" value="Genomic_DNA"/>
</dbReference>